<dbReference type="Proteomes" id="UP000076842">
    <property type="component" value="Unassembled WGS sequence"/>
</dbReference>
<gene>
    <name evidence="3" type="ORF">CALCODRAFT_439231</name>
</gene>
<organism evidence="3 4">
    <name type="scientific">Calocera cornea HHB12733</name>
    <dbReference type="NCBI Taxonomy" id="1353952"/>
    <lineage>
        <taxon>Eukaryota</taxon>
        <taxon>Fungi</taxon>
        <taxon>Dikarya</taxon>
        <taxon>Basidiomycota</taxon>
        <taxon>Agaricomycotina</taxon>
        <taxon>Dacrymycetes</taxon>
        <taxon>Dacrymycetales</taxon>
        <taxon>Dacrymycetaceae</taxon>
        <taxon>Calocera</taxon>
    </lineage>
</organism>
<keyword evidence="4" id="KW-1185">Reference proteome</keyword>
<dbReference type="AlphaFoldDB" id="A0A165E4N8"/>
<accession>A0A165E4N8</accession>
<dbReference type="Pfam" id="PF20153">
    <property type="entry name" value="DUF6535"/>
    <property type="match status" value="1"/>
</dbReference>
<evidence type="ECO:0000256" key="1">
    <source>
        <dbReference type="SAM" id="Phobius"/>
    </source>
</evidence>
<dbReference type="EMBL" id="KV424022">
    <property type="protein sequence ID" value="KZT54089.1"/>
    <property type="molecule type" value="Genomic_DNA"/>
</dbReference>
<feature type="non-terminal residue" evidence="3">
    <location>
        <position position="152"/>
    </location>
</feature>
<reference evidence="3 4" key="1">
    <citation type="journal article" date="2016" name="Mol. Biol. Evol.">
        <title>Comparative Genomics of Early-Diverging Mushroom-Forming Fungi Provides Insights into the Origins of Lignocellulose Decay Capabilities.</title>
        <authorList>
            <person name="Nagy L.G."/>
            <person name="Riley R."/>
            <person name="Tritt A."/>
            <person name="Adam C."/>
            <person name="Daum C."/>
            <person name="Floudas D."/>
            <person name="Sun H."/>
            <person name="Yadav J.S."/>
            <person name="Pangilinan J."/>
            <person name="Larsson K.H."/>
            <person name="Matsuura K."/>
            <person name="Barry K."/>
            <person name="Labutti K."/>
            <person name="Kuo R."/>
            <person name="Ohm R.A."/>
            <person name="Bhattacharya S.S."/>
            <person name="Shirouzu T."/>
            <person name="Yoshinaga Y."/>
            <person name="Martin F.M."/>
            <person name="Grigoriev I.V."/>
            <person name="Hibbett D.S."/>
        </authorList>
    </citation>
    <scope>NUCLEOTIDE SEQUENCE [LARGE SCALE GENOMIC DNA]</scope>
    <source>
        <strain evidence="3 4">HHB12733</strain>
    </source>
</reference>
<proteinExistence type="predicted"/>
<dbReference type="InterPro" id="IPR045338">
    <property type="entry name" value="DUF6535"/>
</dbReference>
<keyword evidence="1" id="KW-1133">Transmembrane helix</keyword>
<name>A0A165E4N8_9BASI</name>
<feature type="transmembrane region" description="Helical" evidence="1">
    <location>
        <begin position="126"/>
        <end position="151"/>
    </location>
</feature>
<dbReference type="OrthoDB" id="3221808at2759"/>
<feature type="domain" description="DUF6535" evidence="2">
    <location>
        <begin position="35"/>
        <end position="152"/>
    </location>
</feature>
<sequence>MPLSPISPTEAHGFRQVWVDDFPPAPDKSDNAEIWRTYVEKADEYDGALIRRWNEGMDVFLLFTGLYSAILSAFLIASWSMMQPDTGQATVDALMVLSRQFAASSNASSLAQLQHVYEMPSFTPPLAAIVVNALWFSSLSISLFAAIGAMLV</sequence>
<evidence type="ECO:0000259" key="2">
    <source>
        <dbReference type="Pfam" id="PF20153"/>
    </source>
</evidence>
<dbReference type="InParanoid" id="A0A165E4N8"/>
<keyword evidence="1" id="KW-0812">Transmembrane</keyword>
<feature type="transmembrane region" description="Helical" evidence="1">
    <location>
        <begin position="59"/>
        <end position="82"/>
    </location>
</feature>
<protein>
    <recommendedName>
        <fullName evidence="2">DUF6535 domain-containing protein</fullName>
    </recommendedName>
</protein>
<dbReference type="STRING" id="1353952.A0A165E4N8"/>
<evidence type="ECO:0000313" key="4">
    <source>
        <dbReference type="Proteomes" id="UP000076842"/>
    </source>
</evidence>
<evidence type="ECO:0000313" key="3">
    <source>
        <dbReference type="EMBL" id="KZT54089.1"/>
    </source>
</evidence>
<keyword evidence="1" id="KW-0472">Membrane</keyword>